<accession>A0AA35SF05</accession>
<feature type="non-terminal residue" evidence="1">
    <location>
        <position position="1"/>
    </location>
</feature>
<evidence type="ECO:0000313" key="1">
    <source>
        <dbReference type="EMBL" id="CAI8028890.1"/>
    </source>
</evidence>
<feature type="non-terminal residue" evidence="1">
    <location>
        <position position="271"/>
    </location>
</feature>
<evidence type="ECO:0000313" key="2">
    <source>
        <dbReference type="Proteomes" id="UP001174909"/>
    </source>
</evidence>
<protein>
    <submittedName>
        <fullName evidence="1">Uncharacterized protein</fullName>
    </submittedName>
</protein>
<name>A0AA35SF05_GEOBA</name>
<comment type="caution">
    <text evidence="1">The sequence shown here is derived from an EMBL/GenBank/DDBJ whole genome shotgun (WGS) entry which is preliminary data.</text>
</comment>
<dbReference type="EMBL" id="CASHTH010002369">
    <property type="protein sequence ID" value="CAI8028890.1"/>
    <property type="molecule type" value="Genomic_DNA"/>
</dbReference>
<gene>
    <name evidence="1" type="ORF">GBAR_LOCUS16424</name>
</gene>
<dbReference type="Proteomes" id="UP001174909">
    <property type="component" value="Unassembled WGS sequence"/>
</dbReference>
<keyword evidence="2" id="KW-1185">Reference proteome</keyword>
<dbReference type="AlphaFoldDB" id="A0AA35SF05"/>
<proteinExistence type="predicted"/>
<reference evidence="1" key="1">
    <citation type="submission" date="2023-03" db="EMBL/GenBank/DDBJ databases">
        <authorList>
            <person name="Steffen K."/>
            <person name="Cardenas P."/>
        </authorList>
    </citation>
    <scope>NUCLEOTIDE SEQUENCE</scope>
</reference>
<sequence>AGPTDGTIKTRTSDGISISFDYSDSEAPLVASALIRWNVGEVQWLEASYAETGSGIVRIIDPDMNINPDAVDSLDAVVFSETFIGGIELTLTETQEASGIFEGTVEFDPESASDGHRLQVTEGDIITAAYDDETLPKPDNGDTLEITATTLIGSIVPPLERAPASNPAIVDAFGNSIASVSVDQQVLITADLTSGQDREQDFAYLVQIQNEDEVTIQLSWSAGTLGAGDTFSQSQSWTPSETGSYTATIFVWESVNNPTALSPQLSITIDV</sequence>
<organism evidence="1 2">
    <name type="scientific">Geodia barretti</name>
    <name type="common">Barrett's horny sponge</name>
    <dbReference type="NCBI Taxonomy" id="519541"/>
    <lineage>
        <taxon>Eukaryota</taxon>
        <taxon>Metazoa</taxon>
        <taxon>Porifera</taxon>
        <taxon>Demospongiae</taxon>
        <taxon>Heteroscleromorpha</taxon>
        <taxon>Tetractinellida</taxon>
        <taxon>Astrophorina</taxon>
        <taxon>Geodiidae</taxon>
        <taxon>Geodia</taxon>
    </lineage>
</organism>